<keyword evidence="4 6" id="KW-1133">Transmembrane helix</keyword>
<feature type="transmembrane region" description="Helical" evidence="6">
    <location>
        <begin position="44"/>
        <end position="67"/>
    </location>
</feature>
<dbReference type="GO" id="GO:0005886">
    <property type="term" value="C:plasma membrane"/>
    <property type="evidence" value="ECO:0007669"/>
    <property type="project" value="UniProtKB-SubCell"/>
</dbReference>
<evidence type="ECO:0000259" key="7">
    <source>
        <dbReference type="Pfam" id="PF09335"/>
    </source>
</evidence>
<dbReference type="InterPro" id="IPR032816">
    <property type="entry name" value="VTT_dom"/>
</dbReference>
<dbReference type="AlphaFoldDB" id="A0A1F8AQW8"/>
<keyword evidence="3 6" id="KW-0812">Transmembrane</keyword>
<proteinExistence type="inferred from homology"/>
<comment type="subcellular location">
    <subcellularLocation>
        <location evidence="1 6">Cell membrane</location>
        <topology evidence="1 6">Multi-pass membrane protein</topology>
    </subcellularLocation>
</comment>
<comment type="similarity">
    <text evidence="6">Belongs to the TVP38/TMEM64 family.</text>
</comment>
<evidence type="ECO:0000313" key="8">
    <source>
        <dbReference type="EMBL" id="OGM54051.1"/>
    </source>
</evidence>
<feature type="transmembrane region" description="Helical" evidence="6">
    <location>
        <begin position="154"/>
        <end position="174"/>
    </location>
</feature>
<feature type="transmembrane region" description="Helical" evidence="6">
    <location>
        <begin position="7"/>
        <end position="24"/>
    </location>
</feature>
<evidence type="ECO:0000256" key="3">
    <source>
        <dbReference type="ARBA" id="ARBA00022692"/>
    </source>
</evidence>
<comment type="caution">
    <text evidence="8">The sequence shown here is derived from an EMBL/GenBank/DDBJ whole genome shotgun (WGS) entry which is preliminary data.</text>
</comment>
<dbReference type="Pfam" id="PF09335">
    <property type="entry name" value="VTT_dom"/>
    <property type="match status" value="1"/>
</dbReference>
<dbReference type="PANTHER" id="PTHR12677">
    <property type="entry name" value="GOLGI APPARATUS MEMBRANE PROTEIN TVP38-RELATED"/>
    <property type="match status" value="1"/>
</dbReference>
<organism evidence="8 9">
    <name type="scientific">Candidatus Woesebacteria bacterium RIFCSPHIGHO2_12_FULL_41_24</name>
    <dbReference type="NCBI Taxonomy" id="1802510"/>
    <lineage>
        <taxon>Bacteria</taxon>
        <taxon>Candidatus Woeseibacteriota</taxon>
    </lineage>
</organism>
<dbReference type="PANTHER" id="PTHR12677:SF59">
    <property type="entry name" value="GOLGI APPARATUS MEMBRANE PROTEIN TVP38-RELATED"/>
    <property type="match status" value="1"/>
</dbReference>
<dbReference type="InterPro" id="IPR015414">
    <property type="entry name" value="TMEM64"/>
</dbReference>
<evidence type="ECO:0000256" key="4">
    <source>
        <dbReference type="ARBA" id="ARBA00022989"/>
    </source>
</evidence>
<reference evidence="8 9" key="1">
    <citation type="journal article" date="2016" name="Nat. Commun.">
        <title>Thousands of microbial genomes shed light on interconnected biogeochemical processes in an aquifer system.</title>
        <authorList>
            <person name="Anantharaman K."/>
            <person name="Brown C.T."/>
            <person name="Hug L.A."/>
            <person name="Sharon I."/>
            <person name="Castelle C.J."/>
            <person name="Probst A.J."/>
            <person name="Thomas B.C."/>
            <person name="Singh A."/>
            <person name="Wilkins M.J."/>
            <person name="Karaoz U."/>
            <person name="Brodie E.L."/>
            <person name="Williams K.H."/>
            <person name="Hubbard S.S."/>
            <person name="Banfield J.F."/>
        </authorList>
    </citation>
    <scope>NUCLEOTIDE SEQUENCE [LARGE SCALE GENOMIC DNA]</scope>
</reference>
<sequence length="214" mass="24507">MKIKRLLPYVFILTFVGLTVYLLSESISSDKVADIVKSTGPLAPLVFISLFASTHVLAPLSASPLLFPAFLLFGAKPTVFYMYLATVISSFTNFWISKQWGRSLVIKLVGNKNMQKIDEFTEYYGVGALIFLRLFSGYMTDFVSYAYGLTKIKFSVYFLISILVPIPWLLFWQLYVGNRVDGIKDFAVWVYIPIIPFVFITSLFIYKFKKKRSK</sequence>
<feature type="domain" description="VTT" evidence="7">
    <location>
        <begin position="63"/>
        <end position="172"/>
    </location>
</feature>
<evidence type="ECO:0000256" key="1">
    <source>
        <dbReference type="ARBA" id="ARBA00004651"/>
    </source>
</evidence>
<name>A0A1F8AQW8_9BACT</name>
<keyword evidence="5 6" id="KW-0472">Membrane</keyword>
<dbReference type="EMBL" id="MGGW01000019">
    <property type="protein sequence ID" value="OGM54051.1"/>
    <property type="molecule type" value="Genomic_DNA"/>
</dbReference>
<evidence type="ECO:0000256" key="5">
    <source>
        <dbReference type="ARBA" id="ARBA00023136"/>
    </source>
</evidence>
<evidence type="ECO:0000313" key="9">
    <source>
        <dbReference type="Proteomes" id="UP000178603"/>
    </source>
</evidence>
<feature type="transmembrane region" description="Helical" evidence="6">
    <location>
        <begin position="123"/>
        <end position="147"/>
    </location>
</feature>
<protein>
    <recommendedName>
        <fullName evidence="6">TVP38/TMEM64 family membrane protein</fullName>
    </recommendedName>
</protein>
<evidence type="ECO:0000256" key="6">
    <source>
        <dbReference type="RuleBase" id="RU366058"/>
    </source>
</evidence>
<feature type="transmembrane region" description="Helical" evidence="6">
    <location>
        <begin position="186"/>
        <end position="206"/>
    </location>
</feature>
<gene>
    <name evidence="8" type="ORF">A3E44_02625</name>
</gene>
<accession>A0A1F8AQW8</accession>
<evidence type="ECO:0000256" key="2">
    <source>
        <dbReference type="ARBA" id="ARBA00022475"/>
    </source>
</evidence>
<dbReference type="Proteomes" id="UP000178603">
    <property type="component" value="Unassembled WGS sequence"/>
</dbReference>
<keyword evidence="2 6" id="KW-1003">Cell membrane</keyword>